<organism evidence="1 2">
    <name type="scientific">Rhodopirellula islandica</name>
    <dbReference type="NCBI Taxonomy" id="595434"/>
    <lineage>
        <taxon>Bacteria</taxon>
        <taxon>Pseudomonadati</taxon>
        <taxon>Planctomycetota</taxon>
        <taxon>Planctomycetia</taxon>
        <taxon>Pirellulales</taxon>
        <taxon>Pirellulaceae</taxon>
        <taxon>Rhodopirellula</taxon>
    </lineage>
</organism>
<comment type="caution">
    <text evidence="1">The sequence shown here is derived from an EMBL/GenBank/DDBJ whole genome shotgun (WGS) entry which is preliminary data.</text>
</comment>
<dbReference type="PATRIC" id="fig|595434.4.peg.462"/>
<proteinExistence type="predicted"/>
<gene>
    <name evidence="1" type="ORF">RISK_000478</name>
</gene>
<dbReference type="AlphaFoldDB" id="A0A0J1BLN4"/>
<name>A0A0J1BLN4_RHOIS</name>
<dbReference type="STRING" id="595434.RISK_000478"/>
<protein>
    <submittedName>
        <fullName evidence="1">Uncharacterized protein</fullName>
    </submittedName>
</protein>
<evidence type="ECO:0000313" key="1">
    <source>
        <dbReference type="EMBL" id="KLU07400.1"/>
    </source>
</evidence>
<dbReference type="Proteomes" id="UP000036367">
    <property type="component" value="Unassembled WGS sequence"/>
</dbReference>
<accession>A0A0J1BLN4</accession>
<sequence length="38" mass="4643">MLLKSQLRLLSTTAKQNFDFETKRRDWLVWLPVIPRKI</sequence>
<reference evidence="1" key="1">
    <citation type="submission" date="2015-05" db="EMBL/GenBank/DDBJ databases">
        <title>Permanent draft genome of Rhodopirellula islandicus K833.</title>
        <authorList>
            <person name="Kizina J."/>
            <person name="Richter M."/>
            <person name="Glockner F.O."/>
            <person name="Harder J."/>
        </authorList>
    </citation>
    <scope>NUCLEOTIDE SEQUENCE [LARGE SCALE GENOMIC DNA]</scope>
    <source>
        <strain evidence="1">K833</strain>
    </source>
</reference>
<keyword evidence="2" id="KW-1185">Reference proteome</keyword>
<evidence type="ECO:0000313" key="2">
    <source>
        <dbReference type="Proteomes" id="UP000036367"/>
    </source>
</evidence>
<dbReference type="EMBL" id="LECT01000006">
    <property type="protein sequence ID" value="KLU07400.1"/>
    <property type="molecule type" value="Genomic_DNA"/>
</dbReference>